<keyword evidence="1 4" id="KW-0808">Transferase</keyword>
<feature type="binding site" evidence="4">
    <location>
        <begin position="301"/>
        <end position="306"/>
    </location>
    <ligand>
        <name>acetyl-CoA</name>
        <dbReference type="ChEBI" id="CHEBI:57288"/>
        <label>2</label>
    </ligand>
</feature>
<gene>
    <name evidence="4" type="primary">mshD</name>
    <name evidence="6" type="ORF">SAMN04489745_1167</name>
</gene>
<evidence type="ECO:0000256" key="2">
    <source>
        <dbReference type="ARBA" id="ARBA00022737"/>
    </source>
</evidence>
<comment type="catalytic activity">
    <reaction evidence="4">
        <text>1D-myo-inositol 2-(L-cysteinylamino)-2-deoxy-alpha-D-glucopyranoside + acetyl-CoA = mycothiol + CoA + H(+)</text>
        <dbReference type="Rhea" id="RHEA:26172"/>
        <dbReference type="ChEBI" id="CHEBI:15378"/>
        <dbReference type="ChEBI" id="CHEBI:16768"/>
        <dbReference type="ChEBI" id="CHEBI:57287"/>
        <dbReference type="ChEBI" id="CHEBI:57288"/>
        <dbReference type="ChEBI" id="CHEBI:58887"/>
        <dbReference type="EC" id="2.3.1.189"/>
    </reaction>
</comment>
<reference evidence="6 7" key="1">
    <citation type="submission" date="2016-10" db="EMBL/GenBank/DDBJ databases">
        <authorList>
            <person name="de Groot N.N."/>
        </authorList>
    </citation>
    <scope>NUCLEOTIDE SEQUENCE [LARGE SCALE GENOMIC DNA]</scope>
    <source>
        <strain evidence="6 7">DSM 10495</strain>
    </source>
</reference>
<comment type="function">
    <text evidence="4">Catalyzes the transfer of acetyl from acetyl-CoA to desacetylmycothiol (Cys-GlcN-Ins) to form mycothiol.</text>
</comment>
<dbReference type="InterPro" id="IPR050276">
    <property type="entry name" value="MshD_Acetyltransferase"/>
</dbReference>
<dbReference type="AlphaFoldDB" id="A0A1H4LXX7"/>
<dbReference type="Pfam" id="PF00583">
    <property type="entry name" value="Acetyltransf_1"/>
    <property type="match status" value="1"/>
</dbReference>
<accession>A0A1H4LXX7</accession>
<feature type="domain" description="N-acetyltransferase" evidence="5">
    <location>
        <begin position="178"/>
        <end position="328"/>
    </location>
</feature>
<feature type="binding site" evidence="4">
    <location>
        <position position="296"/>
    </location>
    <ligand>
        <name>1D-myo-inositol 2-(L-cysteinylamino)-2-deoxy-alpha-D-glucopyranoside</name>
        <dbReference type="ChEBI" id="CHEBI:58887"/>
    </ligand>
</feature>
<dbReference type="InterPro" id="IPR016181">
    <property type="entry name" value="Acyl_CoA_acyltransferase"/>
</dbReference>
<evidence type="ECO:0000259" key="5">
    <source>
        <dbReference type="PROSITE" id="PS51186"/>
    </source>
</evidence>
<dbReference type="NCBIfam" id="TIGR03448">
    <property type="entry name" value="mycothiol_MshD"/>
    <property type="match status" value="1"/>
</dbReference>
<dbReference type="GO" id="GO:0035447">
    <property type="term" value="F:mycothiol synthase activity"/>
    <property type="evidence" value="ECO:0007669"/>
    <property type="project" value="UniProtKB-UniRule"/>
</dbReference>
<dbReference type="InterPro" id="IPR017813">
    <property type="entry name" value="Mycothiol_AcTrfase"/>
</dbReference>
<dbReference type="PROSITE" id="PS51186">
    <property type="entry name" value="GNAT"/>
    <property type="match status" value="1"/>
</dbReference>
<comment type="subunit">
    <text evidence="4">Monomer.</text>
</comment>
<feature type="binding site" evidence="4">
    <location>
        <begin position="262"/>
        <end position="264"/>
    </location>
    <ligand>
        <name>acetyl-CoA</name>
        <dbReference type="ChEBI" id="CHEBI:57288"/>
        <label>2</label>
    </ligand>
</feature>
<dbReference type="PANTHER" id="PTHR43617:SF31">
    <property type="entry name" value="MYCOTHIOL ACETYLTRANSFERASE"/>
    <property type="match status" value="1"/>
</dbReference>
<evidence type="ECO:0000313" key="6">
    <source>
        <dbReference type="EMBL" id="SEB75710.1"/>
    </source>
</evidence>
<feature type="binding site" evidence="4">
    <location>
        <position position="245"/>
    </location>
    <ligand>
        <name>1D-myo-inositol 2-(L-cysteinylamino)-2-deoxy-alpha-D-glucopyranoside</name>
        <dbReference type="ChEBI" id="CHEBI:58887"/>
    </ligand>
</feature>
<keyword evidence="3 4" id="KW-0012">Acyltransferase</keyword>
<dbReference type="Gene3D" id="3.40.630.30">
    <property type="match status" value="1"/>
</dbReference>
<dbReference type="STRING" id="156980.SAMN04489745_1167"/>
<dbReference type="PANTHER" id="PTHR43617">
    <property type="entry name" value="L-AMINO ACID N-ACETYLTRANSFERASE"/>
    <property type="match status" value="1"/>
</dbReference>
<name>A0A1H4LXX7_9MICC</name>
<dbReference type="CDD" id="cd04301">
    <property type="entry name" value="NAT_SF"/>
    <property type="match status" value="1"/>
</dbReference>
<dbReference type="PIRSF" id="PIRSF021524">
    <property type="entry name" value="MSH_acetyltransferase"/>
    <property type="match status" value="1"/>
</dbReference>
<dbReference type="EMBL" id="FNSN01000003">
    <property type="protein sequence ID" value="SEB75710.1"/>
    <property type="molecule type" value="Genomic_DNA"/>
</dbReference>
<sequence>MTSANASHWPVHRHLAPLDAGVLAETAELLKASSAADGTPSVSEQSLIALRTGGNDGQQVEAYLVYSPEDPFADEESARDAVLAGFAVLVTTGDDAVLEMAVHPGYRNIGVGLRLAGELQASRGTLDGIQAWSHGDAAAAEDLAAQFGFTRVRELWRMRLSTPSAVSPVDDDALPDGYTLRTFVPGQDEAAWLDANARAFAHHPEQGALTLRDLQERQAEPWFDPEGFFLVLDEADRIAGYHWTKLESAHDGHGPQGEVYVVGVVPEAQGKGLGKVLTRRGITHLRDRGAATVLLYVEADNAPAVRLYESLGFTHWDSDVMYRKNPAS</sequence>
<feature type="binding site" evidence="4">
    <location>
        <position position="205"/>
    </location>
    <ligand>
        <name>1D-myo-inositol 2-(L-cysteinylamino)-2-deoxy-alpha-D-glucopyranoside</name>
        <dbReference type="ChEBI" id="CHEBI:58887"/>
    </ligand>
</feature>
<feature type="binding site" evidence="4">
    <location>
        <begin position="269"/>
        <end position="275"/>
    </location>
    <ligand>
        <name>acetyl-CoA</name>
        <dbReference type="ChEBI" id="CHEBI:57288"/>
        <label>2</label>
    </ligand>
</feature>
<organism evidence="6 7">
    <name type="scientific">Arthrobacter woluwensis</name>
    <dbReference type="NCBI Taxonomy" id="156980"/>
    <lineage>
        <taxon>Bacteria</taxon>
        <taxon>Bacillati</taxon>
        <taxon>Actinomycetota</taxon>
        <taxon>Actinomycetes</taxon>
        <taxon>Micrococcales</taxon>
        <taxon>Micrococcaceae</taxon>
        <taxon>Arthrobacter</taxon>
    </lineage>
</organism>
<keyword evidence="7" id="KW-1185">Reference proteome</keyword>
<dbReference type="GO" id="GO:0010125">
    <property type="term" value="P:mycothiol biosynthetic process"/>
    <property type="evidence" value="ECO:0007669"/>
    <property type="project" value="UniProtKB-UniRule"/>
</dbReference>
<feature type="binding site" evidence="4">
    <location>
        <position position="258"/>
    </location>
    <ligand>
        <name>1D-myo-inositol 2-(L-cysteinylamino)-2-deoxy-alpha-D-glucopyranoside</name>
        <dbReference type="ChEBI" id="CHEBI:58887"/>
    </ligand>
</feature>
<evidence type="ECO:0000256" key="4">
    <source>
        <dbReference type="HAMAP-Rule" id="MF_01698"/>
    </source>
</evidence>
<evidence type="ECO:0000313" key="7">
    <source>
        <dbReference type="Proteomes" id="UP000182652"/>
    </source>
</evidence>
<evidence type="ECO:0000256" key="3">
    <source>
        <dbReference type="ARBA" id="ARBA00023315"/>
    </source>
</evidence>
<dbReference type="InterPro" id="IPR000182">
    <property type="entry name" value="GNAT_dom"/>
</dbReference>
<dbReference type="EC" id="2.3.1.189" evidence="4"/>
<evidence type="ECO:0000256" key="1">
    <source>
        <dbReference type="ARBA" id="ARBA00022679"/>
    </source>
</evidence>
<proteinExistence type="inferred from homology"/>
<comment type="similarity">
    <text evidence="4">Belongs to the acetyltransferase family. MshD subfamily.</text>
</comment>
<protein>
    <recommendedName>
        <fullName evidence="4">Mycothiol acetyltransferase</fullName>
        <shortName evidence="4">MSH acetyltransferase</shortName>
        <ecNumber evidence="4">2.3.1.189</ecNumber>
    </recommendedName>
    <alternativeName>
        <fullName evidence="4">Mycothiol synthase</fullName>
    </alternativeName>
</protein>
<keyword evidence="2 4" id="KW-0677">Repeat</keyword>
<dbReference type="RefSeq" id="WP_066211626.1">
    <property type="nucleotide sequence ID" value="NZ_FNSN01000003.1"/>
</dbReference>
<dbReference type="GO" id="GO:0008999">
    <property type="term" value="F:protein-N-terminal-alanine acetyltransferase activity"/>
    <property type="evidence" value="ECO:0007669"/>
    <property type="project" value="TreeGrafter"/>
</dbReference>
<dbReference type="HAMAP" id="MF_01698">
    <property type="entry name" value="MshD"/>
    <property type="match status" value="1"/>
</dbReference>
<comment type="caution">
    <text evidence="4">Lacks conserved residue(s) required for the propagation of feature annotation.</text>
</comment>
<dbReference type="SUPFAM" id="SSF55729">
    <property type="entry name" value="Acyl-CoA N-acyltransferases (Nat)"/>
    <property type="match status" value="1"/>
</dbReference>
<feature type="binding site" evidence="4">
    <location>
        <position position="44"/>
    </location>
    <ligand>
        <name>1D-myo-inositol 2-(L-cysteinylamino)-2-deoxy-alpha-D-glucopyranoside</name>
        <dbReference type="ChEBI" id="CHEBI:58887"/>
    </ligand>
</feature>
<dbReference type="Proteomes" id="UP000182652">
    <property type="component" value="Unassembled WGS sequence"/>
</dbReference>